<dbReference type="GO" id="GO:0031397">
    <property type="term" value="P:negative regulation of protein ubiquitination"/>
    <property type="evidence" value="ECO:0007669"/>
    <property type="project" value="TreeGrafter"/>
</dbReference>
<dbReference type="SUPFAM" id="SSF57567">
    <property type="entry name" value="Serine protease inhibitors"/>
    <property type="match status" value="1"/>
</dbReference>
<dbReference type="PANTHER" id="PTHR46472:SF1">
    <property type="entry name" value="NUCLEOREDOXIN"/>
    <property type="match status" value="1"/>
</dbReference>
<reference evidence="6" key="1">
    <citation type="submission" date="2024-02" db="UniProtKB">
        <authorList>
            <consortium name="WormBaseParasite"/>
        </authorList>
    </citation>
    <scope>IDENTIFICATION</scope>
</reference>
<keyword evidence="1" id="KW-0646">Protease inhibitor</keyword>
<dbReference type="GO" id="GO:0004791">
    <property type="term" value="F:thioredoxin-disulfide reductase (NADPH) activity"/>
    <property type="evidence" value="ECO:0007669"/>
    <property type="project" value="TreeGrafter"/>
</dbReference>
<dbReference type="Proteomes" id="UP000887575">
    <property type="component" value="Unassembled WGS sequence"/>
</dbReference>
<organism evidence="5 6">
    <name type="scientific">Mesorhabditis belari</name>
    <dbReference type="NCBI Taxonomy" id="2138241"/>
    <lineage>
        <taxon>Eukaryota</taxon>
        <taxon>Metazoa</taxon>
        <taxon>Ecdysozoa</taxon>
        <taxon>Nematoda</taxon>
        <taxon>Chromadorea</taxon>
        <taxon>Rhabditida</taxon>
        <taxon>Rhabditina</taxon>
        <taxon>Rhabditomorpha</taxon>
        <taxon>Rhabditoidea</taxon>
        <taxon>Rhabditidae</taxon>
        <taxon>Mesorhabditinae</taxon>
        <taxon>Mesorhabditis</taxon>
    </lineage>
</organism>
<keyword evidence="5" id="KW-1185">Reference proteome</keyword>
<evidence type="ECO:0000259" key="4">
    <source>
        <dbReference type="Pfam" id="PF13905"/>
    </source>
</evidence>
<evidence type="ECO:0000256" key="2">
    <source>
        <dbReference type="SAM" id="SignalP"/>
    </source>
</evidence>
<dbReference type="InterPro" id="IPR002919">
    <property type="entry name" value="TIL_dom"/>
</dbReference>
<dbReference type="Gene3D" id="3.40.30.10">
    <property type="entry name" value="Glutaredoxin"/>
    <property type="match status" value="1"/>
</dbReference>
<evidence type="ECO:0000256" key="1">
    <source>
        <dbReference type="ARBA" id="ARBA00022900"/>
    </source>
</evidence>
<sequence length="412" mass="46221">MILIFLCFSLLGVAFGGNEAQRCVKSTDCARDWECQHGFCTDTKLVTIAGDCQDPNEDWVECARTCEPTCSDTQPKCEIDCSHSGCVCRKNYVRSSNGQCVRQSNCPPKASKLTTNDHCIFDSQCPSGFACGHGFCSPFPQDTSTKFESIFGCSTTSDCSDREFCRSRKCVKTGQQDGRQGEQCSASFDCESPLNCDRGVCKAALSSSPFSAPHSQSTAGGIGSMRDVFPGERLRRKSGIETYPEMLDNALVAMFFSNSWSPAGQLFYQQFNKLFKDLERQGKNLEVVYIGVEDQNEQDYKRFVDLFPSSWIILPYRWAKTREVMGKFGVKGLPHIPLYKRGRIVVDDKIFEKTFIGCRKDRDCDAGLLCGRFGHCVEKDKEKREEGEVCEWTHQCANLMICANAECKKIRH</sequence>
<dbReference type="GO" id="GO:0005634">
    <property type="term" value="C:nucleus"/>
    <property type="evidence" value="ECO:0007669"/>
    <property type="project" value="TreeGrafter"/>
</dbReference>
<dbReference type="Gene3D" id="2.10.25.10">
    <property type="entry name" value="Laminin"/>
    <property type="match status" value="1"/>
</dbReference>
<dbReference type="CDD" id="cd19941">
    <property type="entry name" value="TIL"/>
    <property type="match status" value="1"/>
</dbReference>
<feature type="domain" description="TIL" evidence="3">
    <location>
        <begin position="54"/>
        <end position="106"/>
    </location>
</feature>
<dbReference type="Pfam" id="PF01826">
    <property type="entry name" value="TIL"/>
    <property type="match status" value="1"/>
</dbReference>
<proteinExistence type="predicted"/>
<feature type="domain" description="Thioredoxin-like fold" evidence="4">
    <location>
        <begin position="250"/>
        <end position="336"/>
    </location>
</feature>
<feature type="chain" id="PRO_5041906747" description="Thioredoxin-like fold domain-containing protein" evidence="2">
    <location>
        <begin position="17"/>
        <end position="412"/>
    </location>
</feature>
<dbReference type="GO" id="GO:0004867">
    <property type="term" value="F:serine-type endopeptidase inhibitor activity"/>
    <property type="evidence" value="ECO:0007669"/>
    <property type="project" value="UniProtKB-KW"/>
</dbReference>
<dbReference type="Pfam" id="PF13905">
    <property type="entry name" value="Thioredoxin_8"/>
    <property type="match status" value="1"/>
</dbReference>
<dbReference type="InterPro" id="IPR012336">
    <property type="entry name" value="Thioredoxin-like_fold"/>
</dbReference>
<dbReference type="InterPro" id="IPR036249">
    <property type="entry name" value="Thioredoxin-like_sf"/>
</dbReference>
<dbReference type="PANTHER" id="PTHR46472">
    <property type="entry name" value="NUCLEOREDOXIN"/>
    <property type="match status" value="1"/>
</dbReference>
<dbReference type="WBParaSite" id="MBELARI_LOCUS13757">
    <property type="protein sequence ID" value="MBELARI_LOCUS13757"/>
    <property type="gene ID" value="MBELARI_LOCUS13757"/>
</dbReference>
<evidence type="ECO:0000259" key="3">
    <source>
        <dbReference type="Pfam" id="PF01826"/>
    </source>
</evidence>
<evidence type="ECO:0008006" key="7">
    <source>
        <dbReference type="Google" id="ProtNLM"/>
    </source>
</evidence>
<feature type="signal peptide" evidence="2">
    <location>
        <begin position="1"/>
        <end position="16"/>
    </location>
</feature>
<dbReference type="AlphaFoldDB" id="A0AAF3EIB2"/>
<dbReference type="InterPro" id="IPR036084">
    <property type="entry name" value="Ser_inhib-like_sf"/>
</dbReference>
<keyword evidence="2" id="KW-0732">Signal</keyword>
<evidence type="ECO:0000313" key="5">
    <source>
        <dbReference type="Proteomes" id="UP000887575"/>
    </source>
</evidence>
<keyword evidence="1" id="KW-0722">Serine protease inhibitor</keyword>
<protein>
    <recommendedName>
        <fullName evidence="7">Thioredoxin-like fold domain-containing protein</fullName>
    </recommendedName>
</protein>
<accession>A0AAF3EIB2</accession>
<dbReference type="SUPFAM" id="SSF52833">
    <property type="entry name" value="Thioredoxin-like"/>
    <property type="match status" value="1"/>
</dbReference>
<dbReference type="GO" id="GO:0030178">
    <property type="term" value="P:negative regulation of Wnt signaling pathway"/>
    <property type="evidence" value="ECO:0007669"/>
    <property type="project" value="TreeGrafter"/>
</dbReference>
<evidence type="ECO:0000313" key="6">
    <source>
        <dbReference type="WBParaSite" id="MBELARI_LOCUS13757"/>
    </source>
</evidence>
<name>A0AAF3EIB2_9BILA</name>